<evidence type="ECO:0000256" key="3">
    <source>
        <dbReference type="SAM" id="MobiDB-lite"/>
    </source>
</evidence>
<dbReference type="InterPro" id="IPR038673">
    <property type="entry name" value="OprB_sf"/>
</dbReference>
<sequence length="465" mass="50900">MLAFSAFRRLFCILLIINAIHAKAQTVPAQSNTPPAPPSAAPSPAPDQKTPADTTRTRSWSLHFQQTVITQWHANFSAPYTGEYSLRPRESAKTSLTSTVFIGRRLWRGASIYFNPELAGGSGLSAARGIAGFTNGETFRIGDPAPKLYLARLFLRQVWALDASTTPTDDAPNQIAGAAPTRFFALNVGKFSLSDYFDQNSYSHDPRSQFLNWGLMSNGAWDYPANTRGYTVGAVGEYVTPSFALRAATSLVPLEANGPILNKHYHTAHSETLELSRTYAVGGRAGTVRMLGFRTVADMGDYHLAMLRDDRDITATRVNGRTKTGFGLNAEQELTEQIGAFARLSYNDGRRETWAFTEIDRSLSAGLSSTGATWQRPDDRLGLAVVGNGLSTAHRDYLAAGGHGFIIGDGRLTYAPEMIAEAYYSLNFPKQHATVSPDYQFVLHPAYNRDRGPVHVVAVRLHVAF</sequence>
<comment type="similarity">
    <text evidence="1 2">Belongs to the OprB family.</text>
</comment>
<dbReference type="Proteomes" id="UP000305398">
    <property type="component" value="Chromosome"/>
</dbReference>
<dbReference type="Gene3D" id="2.40.160.180">
    <property type="entry name" value="Carbohydrate-selective porin OprB"/>
    <property type="match status" value="1"/>
</dbReference>
<organism evidence="4 5">
    <name type="scientific">Hymenobacter jejuensis</name>
    <dbReference type="NCBI Taxonomy" id="2502781"/>
    <lineage>
        <taxon>Bacteria</taxon>
        <taxon>Pseudomonadati</taxon>
        <taxon>Bacteroidota</taxon>
        <taxon>Cytophagia</taxon>
        <taxon>Cytophagales</taxon>
        <taxon>Hymenobacteraceae</taxon>
        <taxon>Hymenobacter</taxon>
    </lineage>
</organism>
<dbReference type="InterPro" id="IPR007049">
    <property type="entry name" value="Carb-sel_porin_OprB"/>
</dbReference>
<accession>A0A5B7ZZC1</accession>
<feature type="compositionally biased region" description="Pro residues" evidence="3">
    <location>
        <begin position="34"/>
        <end position="45"/>
    </location>
</feature>
<feature type="chain" id="PRO_5023153514" evidence="2">
    <location>
        <begin position="25"/>
        <end position="465"/>
    </location>
</feature>
<evidence type="ECO:0000256" key="2">
    <source>
        <dbReference type="RuleBase" id="RU363072"/>
    </source>
</evidence>
<evidence type="ECO:0000313" key="5">
    <source>
        <dbReference type="Proteomes" id="UP000305398"/>
    </source>
</evidence>
<keyword evidence="2" id="KW-0732">Signal</keyword>
<dbReference type="AlphaFoldDB" id="A0A5B7ZZC1"/>
<keyword evidence="5" id="KW-1185">Reference proteome</keyword>
<proteinExistence type="inferred from homology"/>
<feature type="region of interest" description="Disordered" evidence="3">
    <location>
        <begin position="28"/>
        <end position="57"/>
    </location>
</feature>
<dbReference type="GO" id="GO:0008643">
    <property type="term" value="P:carbohydrate transport"/>
    <property type="evidence" value="ECO:0007669"/>
    <property type="project" value="InterPro"/>
</dbReference>
<evidence type="ECO:0000256" key="1">
    <source>
        <dbReference type="ARBA" id="ARBA00008769"/>
    </source>
</evidence>
<evidence type="ECO:0000313" key="4">
    <source>
        <dbReference type="EMBL" id="QDA59856.1"/>
    </source>
</evidence>
<dbReference type="KEGG" id="hyj:FHG12_06920"/>
<dbReference type="Pfam" id="PF04966">
    <property type="entry name" value="OprB"/>
    <property type="match status" value="1"/>
</dbReference>
<name>A0A5B7ZZC1_9BACT</name>
<feature type="signal peptide" evidence="2">
    <location>
        <begin position="1"/>
        <end position="24"/>
    </location>
</feature>
<dbReference type="GO" id="GO:0015288">
    <property type="term" value="F:porin activity"/>
    <property type="evidence" value="ECO:0007669"/>
    <property type="project" value="InterPro"/>
</dbReference>
<gene>
    <name evidence="4" type="ORF">FHG12_06920</name>
</gene>
<reference evidence="4 5" key="1">
    <citation type="submission" date="2019-06" db="EMBL/GenBank/DDBJ databases">
        <authorList>
            <person name="Srinivasan S."/>
        </authorList>
    </citation>
    <scope>NUCLEOTIDE SEQUENCE [LARGE SCALE GENOMIC DNA]</scope>
    <source>
        <strain evidence="4 5">17J68-5</strain>
    </source>
</reference>
<dbReference type="EMBL" id="CP040896">
    <property type="protein sequence ID" value="QDA59856.1"/>
    <property type="molecule type" value="Genomic_DNA"/>
</dbReference>
<dbReference type="GO" id="GO:0016020">
    <property type="term" value="C:membrane"/>
    <property type="evidence" value="ECO:0007669"/>
    <property type="project" value="InterPro"/>
</dbReference>
<protein>
    <submittedName>
        <fullName evidence="4">Carbohydrate porin</fullName>
    </submittedName>
</protein>
<dbReference type="OrthoDB" id="5755240at2"/>